<keyword evidence="3" id="KW-1185">Reference proteome</keyword>
<proteinExistence type="predicted"/>
<sequence>MNYVDITLMMNHEKTLEVICSLCPFIYCYRYFMGVLALIQIVYSTVEIYRIFRSSRDTDDVTLLNIPCLNVPISNLSFNLVRHTWNVSQNFELLTQTLTSESADELINFSVMSLAILIFSLIFYVMKFQNFSKEQRIVFLIMNIGTILNLMFLICFLFENCKNS</sequence>
<evidence type="ECO:0000313" key="3">
    <source>
        <dbReference type="Proteomes" id="UP000183832"/>
    </source>
</evidence>
<feature type="transmembrane region" description="Helical" evidence="1">
    <location>
        <begin position="31"/>
        <end position="49"/>
    </location>
</feature>
<dbReference type="OrthoDB" id="10398306at2759"/>
<organism evidence="2 3">
    <name type="scientific">Clunio marinus</name>
    <dbReference type="NCBI Taxonomy" id="568069"/>
    <lineage>
        <taxon>Eukaryota</taxon>
        <taxon>Metazoa</taxon>
        <taxon>Ecdysozoa</taxon>
        <taxon>Arthropoda</taxon>
        <taxon>Hexapoda</taxon>
        <taxon>Insecta</taxon>
        <taxon>Pterygota</taxon>
        <taxon>Neoptera</taxon>
        <taxon>Endopterygota</taxon>
        <taxon>Diptera</taxon>
        <taxon>Nematocera</taxon>
        <taxon>Chironomoidea</taxon>
        <taxon>Chironomidae</taxon>
        <taxon>Clunio</taxon>
    </lineage>
</organism>
<gene>
    <name evidence="2" type="ORF">CLUMA_CG008697</name>
</gene>
<keyword evidence="1" id="KW-1133">Transmembrane helix</keyword>
<accession>A0A1J1I8D2</accession>
<dbReference type="Proteomes" id="UP000183832">
    <property type="component" value="Unassembled WGS sequence"/>
</dbReference>
<reference evidence="2 3" key="1">
    <citation type="submission" date="2015-04" db="EMBL/GenBank/DDBJ databases">
        <authorList>
            <person name="Syromyatnikov M.Y."/>
            <person name="Popov V.N."/>
        </authorList>
    </citation>
    <scope>NUCLEOTIDE SEQUENCE [LARGE SCALE GENOMIC DNA]</scope>
</reference>
<evidence type="ECO:0000256" key="1">
    <source>
        <dbReference type="SAM" id="Phobius"/>
    </source>
</evidence>
<dbReference type="EMBL" id="CVRI01000041">
    <property type="protein sequence ID" value="CRK95206.1"/>
    <property type="molecule type" value="Genomic_DNA"/>
</dbReference>
<feature type="transmembrane region" description="Helical" evidence="1">
    <location>
        <begin position="137"/>
        <end position="158"/>
    </location>
</feature>
<name>A0A1J1I8D2_9DIPT</name>
<protein>
    <submittedName>
        <fullName evidence="2">CLUMA_CG008697, isoform A</fullName>
    </submittedName>
</protein>
<keyword evidence="1" id="KW-0812">Transmembrane</keyword>
<dbReference type="AlphaFoldDB" id="A0A1J1I8D2"/>
<evidence type="ECO:0000313" key="2">
    <source>
        <dbReference type="EMBL" id="CRK95206.1"/>
    </source>
</evidence>
<keyword evidence="1" id="KW-0472">Membrane</keyword>
<feature type="transmembrane region" description="Helical" evidence="1">
    <location>
        <begin position="106"/>
        <end position="125"/>
    </location>
</feature>